<dbReference type="EC" id="4.2.1.59" evidence="9"/>
<evidence type="ECO:0000313" key="11">
    <source>
        <dbReference type="Proteomes" id="UP000626148"/>
    </source>
</evidence>
<comment type="subcellular location">
    <subcellularLocation>
        <location evidence="1 9">Cytoplasm</location>
    </subcellularLocation>
</comment>
<dbReference type="NCBIfam" id="NF000582">
    <property type="entry name" value="PRK00006.1"/>
    <property type="match status" value="1"/>
</dbReference>
<accession>A0A918NEL0</accession>
<sequence length="152" mass="16886">MSLSLPLDHEAIKDYLPHRYPFLLVDRVTELEPGTRIQGYKNISGNEELFNGHFPDRAIFPGVLICEALAQLSAILGFATSGNRAADGYLYLFAGLDNVKFKKQVVPGDRLELHSELVSARRGIYKFQCRAEVDGQLAATADILCAERKMTS</sequence>
<keyword evidence="3 9" id="KW-0963">Cytoplasm</keyword>
<keyword evidence="5 9" id="KW-0441">Lipid A biosynthesis</keyword>
<dbReference type="CDD" id="cd01288">
    <property type="entry name" value="FabZ"/>
    <property type="match status" value="1"/>
</dbReference>
<name>A0A918NEL0_9GAMM</name>
<gene>
    <name evidence="9 10" type="primary">fabZ</name>
    <name evidence="10" type="ORF">GCM10007392_31810</name>
</gene>
<evidence type="ECO:0000256" key="7">
    <source>
        <dbReference type="ARBA" id="ARBA00023239"/>
    </source>
</evidence>
<dbReference type="Proteomes" id="UP000626148">
    <property type="component" value="Unassembled WGS sequence"/>
</dbReference>
<reference evidence="10" key="1">
    <citation type="journal article" date="2014" name="Int. J. Syst. Evol. Microbiol.">
        <title>Complete genome sequence of Corynebacterium casei LMG S-19264T (=DSM 44701T), isolated from a smear-ripened cheese.</title>
        <authorList>
            <consortium name="US DOE Joint Genome Institute (JGI-PGF)"/>
            <person name="Walter F."/>
            <person name="Albersmeier A."/>
            <person name="Kalinowski J."/>
            <person name="Ruckert C."/>
        </authorList>
    </citation>
    <scope>NUCLEOTIDE SEQUENCE</scope>
    <source>
        <strain evidence="10">KCTC 22169</strain>
    </source>
</reference>
<dbReference type="SUPFAM" id="SSF54637">
    <property type="entry name" value="Thioesterase/thiol ester dehydrase-isomerase"/>
    <property type="match status" value="1"/>
</dbReference>
<dbReference type="GO" id="GO:0009245">
    <property type="term" value="P:lipid A biosynthetic process"/>
    <property type="evidence" value="ECO:0007669"/>
    <property type="project" value="UniProtKB-UniRule"/>
</dbReference>
<dbReference type="FunFam" id="3.10.129.10:FF:000001">
    <property type="entry name" value="3-hydroxyacyl-[acyl-carrier-protein] dehydratase FabZ"/>
    <property type="match status" value="1"/>
</dbReference>
<evidence type="ECO:0000256" key="1">
    <source>
        <dbReference type="ARBA" id="ARBA00004496"/>
    </source>
</evidence>
<feature type="active site" evidence="9">
    <location>
        <position position="53"/>
    </location>
</feature>
<dbReference type="Pfam" id="PF07977">
    <property type="entry name" value="FabA"/>
    <property type="match status" value="1"/>
</dbReference>
<dbReference type="GO" id="GO:0016020">
    <property type="term" value="C:membrane"/>
    <property type="evidence" value="ECO:0007669"/>
    <property type="project" value="GOC"/>
</dbReference>
<evidence type="ECO:0000256" key="4">
    <source>
        <dbReference type="ARBA" id="ARBA00022516"/>
    </source>
</evidence>
<comment type="caution">
    <text evidence="10">The sequence shown here is derived from an EMBL/GenBank/DDBJ whole genome shotgun (WGS) entry which is preliminary data.</text>
</comment>
<keyword evidence="7 9" id="KW-0456">Lyase</keyword>
<organism evidence="10 11">
    <name type="scientific">Saccharospirillum salsuginis</name>
    <dbReference type="NCBI Taxonomy" id="418750"/>
    <lineage>
        <taxon>Bacteria</taxon>
        <taxon>Pseudomonadati</taxon>
        <taxon>Pseudomonadota</taxon>
        <taxon>Gammaproteobacteria</taxon>
        <taxon>Oceanospirillales</taxon>
        <taxon>Saccharospirillaceae</taxon>
        <taxon>Saccharospirillum</taxon>
    </lineage>
</organism>
<comment type="similarity">
    <text evidence="2 9">Belongs to the thioester dehydratase family. FabZ subfamily.</text>
</comment>
<evidence type="ECO:0000256" key="2">
    <source>
        <dbReference type="ARBA" id="ARBA00009174"/>
    </source>
</evidence>
<dbReference type="InterPro" id="IPR010084">
    <property type="entry name" value="FabZ"/>
</dbReference>
<reference evidence="10" key="2">
    <citation type="submission" date="2020-09" db="EMBL/GenBank/DDBJ databases">
        <authorList>
            <person name="Sun Q."/>
            <person name="Kim S."/>
        </authorList>
    </citation>
    <scope>NUCLEOTIDE SEQUENCE</scope>
    <source>
        <strain evidence="10">KCTC 22169</strain>
    </source>
</reference>
<dbReference type="AlphaFoldDB" id="A0A918NEL0"/>
<evidence type="ECO:0000256" key="8">
    <source>
        <dbReference type="ARBA" id="ARBA00025049"/>
    </source>
</evidence>
<proteinExistence type="inferred from homology"/>
<protein>
    <recommendedName>
        <fullName evidence="9">3-hydroxyacyl-[acyl-carrier-protein] dehydratase FabZ</fullName>
        <ecNumber evidence="9">4.2.1.59</ecNumber>
    </recommendedName>
    <alternativeName>
        <fullName evidence="9">(3R)-hydroxymyristoyl-[acyl-carrier-protein] dehydratase</fullName>
        <shortName evidence="9">(3R)-hydroxymyristoyl-ACP dehydrase</shortName>
    </alternativeName>
    <alternativeName>
        <fullName evidence="9">Beta-hydroxyacyl-ACP dehydratase</fullName>
    </alternativeName>
</protein>
<dbReference type="GO" id="GO:0006633">
    <property type="term" value="P:fatty acid biosynthetic process"/>
    <property type="evidence" value="ECO:0007669"/>
    <property type="project" value="UniProtKB-UniRule"/>
</dbReference>
<dbReference type="InterPro" id="IPR029069">
    <property type="entry name" value="HotDog_dom_sf"/>
</dbReference>
<comment type="function">
    <text evidence="8 9">Involved in unsaturated fatty acids biosynthesis. Catalyzes the dehydration of short chain beta-hydroxyacyl-ACPs and long chain saturated and unsaturated beta-hydroxyacyl-ACPs.</text>
</comment>
<evidence type="ECO:0000256" key="9">
    <source>
        <dbReference type="HAMAP-Rule" id="MF_00406"/>
    </source>
</evidence>
<dbReference type="RefSeq" id="WP_189610455.1">
    <property type="nucleotide sequence ID" value="NZ_BMXR01000008.1"/>
</dbReference>
<dbReference type="GO" id="GO:0019171">
    <property type="term" value="F:(3R)-hydroxyacyl-[acyl-carrier-protein] dehydratase activity"/>
    <property type="evidence" value="ECO:0007669"/>
    <property type="project" value="UniProtKB-EC"/>
</dbReference>
<dbReference type="InterPro" id="IPR013114">
    <property type="entry name" value="FabA_FabZ"/>
</dbReference>
<keyword evidence="11" id="KW-1185">Reference proteome</keyword>
<dbReference type="Gene3D" id="3.10.129.10">
    <property type="entry name" value="Hotdog Thioesterase"/>
    <property type="match status" value="1"/>
</dbReference>
<keyword evidence="4 9" id="KW-0444">Lipid biosynthesis</keyword>
<comment type="catalytic activity">
    <reaction evidence="9">
        <text>a (3R)-hydroxyacyl-[ACP] = a (2E)-enoyl-[ACP] + H2O</text>
        <dbReference type="Rhea" id="RHEA:13097"/>
        <dbReference type="Rhea" id="RHEA-COMP:9925"/>
        <dbReference type="Rhea" id="RHEA-COMP:9945"/>
        <dbReference type="ChEBI" id="CHEBI:15377"/>
        <dbReference type="ChEBI" id="CHEBI:78784"/>
        <dbReference type="ChEBI" id="CHEBI:78827"/>
        <dbReference type="EC" id="4.2.1.59"/>
    </reaction>
</comment>
<dbReference type="GO" id="GO:0005737">
    <property type="term" value="C:cytoplasm"/>
    <property type="evidence" value="ECO:0007669"/>
    <property type="project" value="UniProtKB-SubCell"/>
</dbReference>
<dbReference type="HAMAP" id="MF_00406">
    <property type="entry name" value="FabZ"/>
    <property type="match status" value="1"/>
</dbReference>
<keyword evidence="6 9" id="KW-0443">Lipid metabolism</keyword>
<evidence type="ECO:0000256" key="5">
    <source>
        <dbReference type="ARBA" id="ARBA00022556"/>
    </source>
</evidence>
<evidence type="ECO:0000256" key="6">
    <source>
        <dbReference type="ARBA" id="ARBA00023098"/>
    </source>
</evidence>
<evidence type="ECO:0000313" key="10">
    <source>
        <dbReference type="EMBL" id="GGX61588.1"/>
    </source>
</evidence>
<dbReference type="NCBIfam" id="TIGR01750">
    <property type="entry name" value="fabZ"/>
    <property type="match status" value="1"/>
</dbReference>
<dbReference type="PANTHER" id="PTHR30272:SF1">
    <property type="entry name" value="3-HYDROXYACYL-[ACYL-CARRIER-PROTEIN] DEHYDRATASE"/>
    <property type="match status" value="1"/>
</dbReference>
<dbReference type="PANTHER" id="PTHR30272">
    <property type="entry name" value="3-HYDROXYACYL-[ACYL-CARRIER-PROTEIN] DEHYDRATASE"/>
    <property type="match status" value="1"/>
</dbReference>
<evidence type="ECO:0000256" key="3">
    <source>
        <dbReference type="ARBA" id="ARBA00022490"/>
    </source>
</evidence>
<dbReference type="EMBL" id="BMXR01000008">
    <property type="protein sequence ID" value="GGX61588.1"/>
    <property type="molecule type" value="Genomic_DNA"/>
</dbReference>